<comment type="similarity">
    <text evidence="1 4">Belongs to the inositol phosphokinase (IPK) family.</text>
</comment>
<dbReference type="SUPFAM" id="SSF56104">
    <property type="entry name" value="SAICAR synthase-like"/>
    <property type="match status" value="1"/>
</dbReference>
<protein>
    <recommendedName>
        <fullName evidence="4">Kinase</fullName>
        <ecNumber evidence="4">2.7.-.-</ecNumber>
    </recommendedName>
</protein>
<evidence type="ECO:0000256" key="3">
    <source>
        <dbReference type="ARBA" id="ARBA00022777"/>
    </source>
</evidence>
<reference evidence="5" key="1">
    <citation type="submission" date="2021-01" db="EMBL/GenBank/DDBJ databases">
        <authorList>
            <person name="Corre E."/>
            <person name="Pelletier E."/>
            <person name="Niang G."/>
            <person name="Scheremetjew M."/>
            <person name="Finn R."/>
            <person name="Kale V."/>
            <person name="Holt S."/>
            <person name="Cochrane G."/>
            <person name="Meng A."/>
            <person name="Brown T."/>
            <person name="Cohen L."/>
        </authorList>
    </citation>
    <scope>NUCLEOTIDE SEQUENCE</scope>
    <source>
        <strain evidence="5">UIO037</strain>
    </source>
</reference>
<evidence type="ECO:0000313" key="5">
    <source>
        <dbReference type="EMBL" id="CAE2262891.1"/>
    </source>
</evidence>
<dbReference type="InterPro" id="IPR005522">
    <property type="entry name" value="IPK"/>
</dbReference>
<dbReference type="EMBL" id="HBKO01037041">
    <property type="protein sequence ID" value="CAE2262891.1"/>
    <property type="molecule type" value="Transcribed_RNA"/>
</dbReference>
<evidence type="ECO:0000256" key="4">
    <source>
        <dbReference type="RuleBase" id="RU363090"/>
    </source>
</evidence>
<dbReference type="Gene3D" id="3.30.470.160">
    <property type="entry name" value="Inositol polyphosphate kinase"/>
    <property type="match status" value="1"/>
</dbReference>
<gene>
    <name evidence="5" type="ORF">CPOL0286_LOCUS16955</name>
</gene>
<dbReference type="Pfam" id="PF03770">
    <property type="entry name" value="IPK"/>
    <property type="match status" value="1"/>
</dbReference>
<keyword evidence="2 4" id="KW-0808">Transferase</keyword>
<dbReference type="GO" id="GO:0032958">
    <property type="term" value="P:inositol phosphate biosynthetic process"/>
    <property type="evidence" value="ECO:0007669"/>
    <property type="project" value="InterPro"/>
</dbReference>
<dbReference type="GO" id="GO:0005634">
    <property type="term" value="C:nucleus"/>
    <property type="evidence" value="ECO:0007669"/>
    <property type="project" value="TreeGrafter"/>
</dbReference>
<sequence length="249" mass="28612">MSVFVPEYFGIVQRGERRYIKLQDLLGDFSSPWLMDIKMGVRCYAEKELNNTKPRNDLFERMVKMEGRMGREVLTDAERSAQAITKARWMTLRDSLSSTQTLGFRVDGVVTASFHKTAFESELFMAREDADVMVALRSFLPSPAECRGCHPRDMATNLFEQLGQLRQALESSDVFQQNEFIGSSLFFAADTSGKVGVWMIDFNITTPCEQKVKHDVAWELGNHEDGYLIGLRNLERLWGAMLEEDQRWQ</sequence>
<dbReference type="AlphaFoldDB" id="A0A7S4JGI1"/>
<dbReference type="GO" id="GO:0046854">
    <property type="term" value="P:phosphatidylinositol phosphate biosynthetic process"/>
    <property type="evidence" value="ECO:0007669"/>
    <property type="project" value="TreeGrafter"/>
</dbReference>
<evidence type="ECO:0000256" key="1">
    <source>
        <dbReference type="ARBA" id="ARBA00007374"/>
    </source>
</evidence>
<dbReference type="InterPro" id="IPR038286">
    <property type="entry name" value="IPK_sf"/>
</dbReference>
<organism evidence="5">
    <name type="scientific">Prymnesium polylepis</name>
    <dbReference type="NCBI Taxonomy" id="72548"/>
    <lineage>
        <taxon>Eukaryota</taxon>
        <taxon>Haptista</taxon>
        <taxon>Haptophyta</taxon>
        <taxon>Prymnesiophyceae</taxon>
        <taxon>Prymnesiales</taxon>
        <taxon>Prymnesiaceae</taxon>
        <taxon>Prymnesium</taxon>
    </lineage>
</organism>
<dbReference type="EC" id="2.7.-.-" evidence="4"/>
<proteinExistence type="inferred from homology"/>
<dbReference type="PANTHER" id="PTHR12400">
    <property type="entry name" value="INOSITOL POLYPHOSPHATE KINASE"/>
    <property type="match status" value="1"/>
</dbReference>
<evidence type="ECO:0000256" key="2">
    <source>
        <dbReference type="ARBA" id="ARBA00022679"/>
    </source>
</evidence>
<accession>A0A7S4JGI1</accession>
<dbReference type="GO" id="GO:0005737">
    <property type="term" value="C:cytoplasm"/>
    <property type="evidence" value="ECO:0007669"/>
    <property type="project" value="TreeGrafter"/>
</dbReference>
<dbReference type="PANTHER" id="PTHR12400:SF26">
    <property type="entry name" value="KINASE"/>
    <property type="match status" value="1"/>
</dbReference>
<keyword evidence="3 4" id="KW-0418">Kinase</keyword>
<name>A0A7S4JGI1_9EUKA</name>
<dbReference type="GO" id="GO:0000828">
    <property type="term" value="F:inositol hexakisphosphate kinase activity"/>
    <property type="evidence" value="ECO:0007669"/>
    <property type="project" value="TreeGrafter"/>
</dbReference>